<comment type="similarity">
    <text evidence="1">Belongs to the beta type-B retroviral polymerase family. HERV class-II K(HML-2) pol subfamily.</text>
</comment>
<dbReference type="Pfam" id="PF00078">
    <property type="entry name" value="RVT_1"/>
    <property type="match status" value="1"/>
</dbReference>
<dbReference type="GO" id="GO:0004523">
    <property type="term" value="F:RNA-DNA hybrid ribonuclease activity"/>
    <property type="evidence" value="ECO:0007669"/>
    <property type="project" value="UniProtKB-EC"/>
</dbReference>
<feature type="compositionally biased region" description="Basic residues" evidence="3">
    <location>
        <begin position="713"/>
        <end position="724"/>
    </location>
</feature>
<dbReference type="SUPFAM" id="SSF56672">
    <property type="entry name" value="DNA/RNA polymerases"/>
    <property type="match status" value="1"/>
</dbReference>
<dbReference type="CDD" id="cd01647">
    <property type="entry name" value="RT_LTR"/>
    <property type="match status" value="1"/>
</dbReference>
<dbReference type="InterPro" id="IPR043502">
    <property type="entry name" value="DNA/RNA_pol_sf"/>
</dbReference>
<evidence type="ECO:0000256" key="2">
    <source>
        <dbReference type="ARBA" id="ARBA00012180"/>
    </source>
</evidence>
<evidence type="ECO:0000313" key="5">
    <source>
        <dbReference type="Ensembl" id="ENSPMRP00000025543.1"/>
    </source>
</evidence>
<reference evidence="5 6" key="1">
    <citation type="journal article" date="2019" name="Proc. Natl. Acad. Sci. U.S.A.">
        <title>Regulatory changes in pterin and carotenoid genes underlie balanced color polymorphisms in the wall lizard.</title>
        <authorList>
            <person name="Andrade P."/>
            <person name="Pinho C."/>
            <person name="Perez I de Lanuza G."/>
            <person name="Afonso S."/>
            <person name="Brejcha J."/>
            <person name="Rubin C.J."/>
            <person name="Wallerman O."/>
            <person name="Pereira P."/>
            <person name="Sabatino S.J."/>
            <person name="Bellati A."/>
            <person name="Pellitteri-Rosa D."/>
            <person name="Bosakova Z."/>
            <person name="Bunikis I."/>
            <person name="Carretero M.A."/>
            <person name="Feiner N."/>
            <person name="Marsik P."/>
            <person name="Pauperio F."/>
            <person name="Salvi D."/>
            <person name="Soler L."/>
            <person name="While G.M."/>
            <person name="Uller T."/>
            <person name="Font E."/>
            <person name="Andersson L."/>
            <person name="Carneiro M."/>
        </authorList>
    </citation>
    <scope>NUCLEOTIDE SEQUENCE</scope>
</reference>
<protein>
    <recommendedName>
        <fullName evidence="2">ribonuclease H</fullName>
        <ecNumber evidence="2">3.1.26.4</ecNumber>
    </recommendedName>
</protein>
<reference evidence="5" key="3">
    <citation type="submission" date="2025-09" db="UniProtKB">
        <authorList>
            <consortium name="Ensembl"/>
        </authorList>
    </citation>
    <scope>IDENTIFICATION</scope>
</reference>
<feature type="compositionally biased region" description="Polar residues" evidence="3">
    <location>
        <begin position="732"/>
        <end position="743"/>
    </location>
</feature>
<dbReference type="InterPro" id="IPR045358">
    <property type="entry name" value="Ty3_capsid"/>
</dbReference>
<keyword evidence="6" id="KW-1185">Reference proteome</keyword>
<dbReference type="InterPro" id="IPR021109">
    <property type="entry name" value="Peptidase_aspartic_dom_sf"/>
</dbReference>
<dbReference type="CDD" id="cd00303">
    <property type="entry name" value="retropepsin_like"/>
    <property type="match status" value="1"/>
</dbReference>
<evidence type="ECO:0000313" key="6">
    <source>
        <dbReference type="Proteomes" id="UP000472272"/>
    </source>
</evidence>
<dbReference type="GeneTree" id="ENSGT00940000168677"/>
<feature type="region of interest" description="Disordered" evidence="3">
    <location>
        <begin position="679"/>
        <end position="743"/>
    </location>
</feature>
<proteinExistence type="inferred from homology"/>
<evidence type="ECO:0000259" key="4">
    <source>
        <dbReference type="PROSITE" id="PS50878"/>
    </source>
</evidence>
<dbReference type="Gene3D" id="3.30.70.270">
    <property type="match status" value="1"/>
</dbReference>
<dbReference type="EC" id="3.1.26.4" evidence="2"/>
<feature type="compositionally biased region" description="Polar residues" evidence="3">
    <location>
        <begin position="688"/>
        <end position="699"/>
    </location>
</feature>
<dbReference type="InterPro" id="IPR043128">
    <property type="entry name" value="Rev_trsase/Diguanyl_cyclase"/>
</dbReference>
<dbReference type="PROSITE" id="PS50878">
    <property type="entry name" value="RT_POL"/>
    <property type="match status" value="1"/>
</dbReference>
<dbReference type="AlphaFoldDB" id="A0A670JKN3"/>
<sequence length="743" mass="83775">MPRSASQVGTCVQRGVPGVQIRGNRTRKAGGSLVAHFDGNLKHYPSFRADVVYALHLLRKDFKDEEEKVGFIVSHLHGEARAWLRNLWREDGPARRDSDEFIKAMDACFQSTLDVDVARREMHGLRQGKATVRQYHSRFFALLNVLGWEKDSLAVRDLFWEGLHGSIKDELARGDRPQTLADVVQRALTIGVRHEERPWHSEEGCQVHAPAKAPPFIPRDLGRAHPSPLLRQGEEPMELGGAKAQTAAGAPAILQHTDPLPPKPVVQLTATLQLPNGLTLEVPITIDSGSNADFVGVQFIKQHRIALLPATLPLNVVTVDGRKLLGGQVVQQTPPMVMQIGNHREVISFNVTRLSDTPIVLGMSWLDRHSPTLAWYQRQLTFGSSYCAQYCIQTGQEEEGQEEGRQLHLGMVQAVPHKYKGFLEVFCKKEADQLPPHRPYDCAIDLLPGATLPTAKLYSRSEDEMQELREFIEHNLKWGFIRESKAVGGSPVFFVKKKDTPQKRLIVDYRAINSMTKPKAFPMPKIDDLLATVRKGKIFTKLDLRGAYNLIRMREGDEWKTAMFTPLGTYEYRVMPFGLQNGSHCFQAFMHHVLAGLLYKKCICFLDDILIFSESQEAHKRDVKEVLQRLREHRLYAKLEKCQFDVTEVDFLGYRLSDKGLAMDSAKVRAVLTGRARAIGRRSRGSSVSPTFTANSSGVSRKRQQRSRTLSVPKRRSSPGRTRRSSPFGNLRASSRPRNSCYT</sequence>
<dbReference type="Proteomes" id="UP000472272">
    <property type="component" value="Chromosome 10"/>
</dbReference>
<name>A0A670JKN3_PODMU</name>
<dbReference type="InterPro" id="IPR000477">
    <property type="entry name" value="RT_dom"/>
</dbReference>
<evidence type="ECO:0000256" key="1">
    <source>
        <dbReference type="ARBA" id="ARBA00010879"/>
    </source>
</evidence>
<evidence type="ECO:0000256" key="3">
    <source>
        <dbReference type="SAM" id="MobiDB-lite"/>
    </source>
</evidence>
<dbReference type="InterPro" id="IPR053134">
    <property type="entry name" value="RNA-dir_DNA_polymerase"/>
</dbReference>
<reference evidence="5" key="2">
    <citation type="submission" date="2025-08" db="UniProtKB">
        <authorList>
            <consortium name="Ensembl"/>
        </authorList>
    </citation>
    <scope>IDENTIFICATION</scope>
</reference>
<dbReference type="PANTHER" id="PTHR24559:SF440">
    <property type="entry name" value="RIBONUCLEASE H"/>
    <property type="match status" value="1"/>
</dbReference>
<dbReference type="Pfam" id="PF19259">
    <property type="entry name" value="Ty3_capsid"/>
    <property type="match status" value="1"/>
</dbReference>
<dbReference type="Gene3D" id="3.10.10.10">
    <property type="entry name" value="HIV Type 1 Reverse Transcriptase, subunit A, domain 1"/>
    <property type="match status" value="1"/>
</dbReference>
<feature type="domain" description="Reverse transcriptase" evidence="4">
    <location>
        <begin position="476"/>
        <end position="656"/>
    </location>
</feature>
<dbReference type="Ensembl" id="ENSPMRT00000027113.1">
    <property type="protein sequence ID" value="ENSPMRP00000025543.1"/>
    <property type="gene ID" value="ENSPMRG00000016546.1"/>
</dbReference>
<accession>A0A670JKN3</accession>
<organism evidence="5 6">
    <name type="scientific">Podarcis muralis</name>
    <name type="common">Wall lizard</name>
    <name type="synonym">Lacerta muralis</name>
    <dbReference type="NCBI Taxonomy" id="64176"/>
    <lineage>
        <taxon>Eukaryota</taxon>
        <taxon>Metazoa</taxon>
        <taxon>Chordata</taxon>
        <taxon>Craniata</taxon>
        <taxon>Vertebrata</taxon>
        <taxon>Euteleostomi</taxon>
        <taxon>Lepidosauria</taxon>
        <taxon>Squamata</taxon>
        <taxon>Bifurcata</taxon>
        <taxon>Unidentata</taxon>
        <taxon>Episquamata</taxon>
        <taxon>Laterata</taxon>
        <taxon>Lacertibaenia</taxon>
        <taxon>Lacertidae</taxon>
        <taxon>Podarcis</taxon>
    </lineage>
</organism>
<dbReference type="Gene3D" id="2.40.70.10">
    <property type="entry name" value="Acid Proteases"/>
    <property type="match status" value="1"/>
</dbReference>
<dbReference type="PANTHER" id="PTHR24559">
    <property type="entry name" value="TRANSPOSON TY3-I GAG-POL POLYPROTEIN"/>
    <property type="match status" value="1"/>
</dbReference>